<dbReference type="EMBL" id="CP039393">
    <property type="protein sequence ID" value="QCD35895.1"/>
    <property type="molecule type" value="Genomic_DNA"/>
</dbReference>
<dbReference type="Pfam" id="PF19570">
    <property type="entry name" value="DUF6088"/>
    <property type="match status" value="1"/>
</dbReference>
<keyword evidence="2" id="KW-1185">Reference proteome</keyword>
<evidence type="ECO:0000313" key="1">
    <source>
        <dbReference type="EMBL" id="QCD35895.1"/>
    </source>
</evidence>
<dbReference type="Proteomes" id="UP000297031">
    <property type="component" value="Chromosome"/>
</dbReference>
<dbReference type="AlphaFoldDB" id="A0A4P7VNZ8"/>
<dbReference type="InterPro" id="IPR045738">
    <property type="entry name" value="DUF6088"/>
</dbReference>
<evidence type="ECO:0008006" key="3">
    <source>
        <dbReference type="Google" id="ProtNLM"/>
    </source>
</evidence>
<sequence>MKQTIISKVNRSKKGTIFLPDSFLPIDTHYASNILSELCNEGKLVRVATGIYVKPKESRFGPVIPTIGEIAQTIAKRDDAQLLPTGATAENYLGFSTQVPMNSVYLTSGTPRKIKIGKRTLTLKHSVPSTFAYKGKIMPILVLALKSIKQYNVDDNTLDVVYGVLKESPEEETWQEDIARAPRWIRKIIIETKDKIKRNEQMD</sequence>
<organism evidence="1 2">
    <name type="scientific">Muribaculum gordoncarteri</name>
    <dbReference type="NCBI Taxonomy" id="2530390"/>
    <lineage>
        <taxon>Bacteria</taxon>
        <taxon>Pseudomonadati</taxon>
        <taxon>Bacteroidota</taxon>
        <taxon>Bacteroidia</taxon>
        <taxon>Bacteroidales</taxon>
        <taxon>Muribaculaceae</taxon>
        <taxon>Muribaculum</taxon>
    </lineage>
</organism>
<evidence type="ECO:0000313" key="2">
    <source>
        <dbReference type="Proteomes" id="UP000297031"/>
    </source>
</evidence>
<dbReference type="KEGG" id="mgod:E7746_08390"/>
<dbReference type="RefSeq" id="WP_123615072.1">
    <property type="nucleotide sequence ID" value="NZ_CP039393.1"/>
</dbReference>
<accession>A0A4P7VNZ8</accession>
<reference evidence="1 2" key="1">
    <citation type="submission" date="2019-02" db="EMBL/GenBank/DDBJ databases">
        <title>Isolation and identification of novel species under the genus Muribaculum.</title>
        <authorList>
            <person name="Miyake S."/>
            <person name="Ding Y."/>
            <person name="Low A."/>
            <person name="Soh M."/>
            <person name="Seedorf H."/>
        </authorList>
    </citation>
    <scope>NUCLEOTIDE SEQUENCE [LARGE SCALE GENOMIC DNA]</scope>
    <source>
        <strain evidence="1 2">TLL-A4</strain>
    </source>
</reference>
<proteinExistence type="predicted"/>
<protein>
    <recommendedName>
        <fullName evidence="3">Type IV toxin-antitoxin system AbiEi family antitoxin domain-containing protein</fullName>
    </recommendedName>
</protein>
<gene>
    <name evidence="1" type="ORF">E7746_08390</name>
</gene>
<dbReference type="OrthoDB" id="9798200at2"/>
<name>A0A4P7VNZ8_9BACT</name>